<evidence type="ECO:0000256" key="1">
    <source>
        <dbReference type="SAM" id="MobiDB-lite"/>
    </source>
</evidence>
<evidence type="ECO:0000313" key="2">
    <source>
        <dbReference type="EMBL" id="VFU23560.1"/>
    </source>
</evidence>
<reference evidence="2" key="1">
    <citation type="submission" date="2019-03" db="EMBL/GenBank/DDBJ databases">
        <authorList>
            <person name="Mank J."/>
            <person name="Almeida P."/>
        </authorList>
    </citation>
    <scope>NUCLEOTIDE SEQUENCE</scope>
    <source>
        <strain evidence="2">78183</strain>
    </source>
</reference>
<dbReference type="EMBL" id="CAADRP010000114">
    <property type="protein sequence ID" value="VFU23560.1"/>
    <property type="molecule type" value="Genomic_DNA"/>
</dbReference>
<proteinExistence type="predicted"/>
<protein>
    <submittedName>
        <fullName evidence="2">Uncharacterized protein</fullName>
    </submittedName>
</protein>
<accession>A0A6N2K5M9</accession>
<sequence length="137" mass="14583">MIWKDLGLPVYVFKGRMIVVETGDEPWTRCPARMELSSDGKDAIAKTSIVKTDKSCGADFHVVQQEIGSRKNRVTVSRELWPDLNPDKGKNQPTVFPSHLLSVKSASMTSPSGPLLDESEGPASPPGAGPAPGAAPG</sequence>
<name>A0A6N2K5M9_SALVM</name>
<feature type="compositionally biased region" description="Pro residues" evidence="1">
    <location>
        <begin position="123"/>
        <end position="137"/>
    </location>
</feature>
<gene>
    <name evidence="2" type="ORF">SVIM_LOCUS36814</name>
</gene>
<organism evidence="2">
    <name type="scientific">Salix viminalis</name>
    <name type="common">Common osier</name>
    <name type="synonym">Basket willow</name>
    <dbReference type="NCBI Taxonomy" id="40686"/>
    <lineage>
        <taxon>Eukaryota</taxon>
        <taxon>Viridiplantae</taxon>
        <taxon>Streptophyta</taxon>
        <taxon>Embryophyta</taxon>
        <taxon>Tracheophyta</taxon>
        <taxon>Spermatophyta</taxon>
        <taxon>Magnoliopsida</taxon>
        <taxon>eudicotyledons</taxon>
        <taxon>Gunneridae</taxon>
        <taxon>Pentapetalae</taxon>
        <taxon>rosids</taxon>
        <taxon>fabids</taxon>
        <taxon>Malpighiales</taxon>
        <taxon>Salicaceae</taxon>
        <taxon>Saliceae</taxon>
        <taxon>Salix</taxon>
    </lineage>
</organism>
<feature type="region of interest" description="Disordered" evidence="1">
    <location>
        <begin position="80"/>
        <end position="137"/>
    </location>
</feature>
<dbReference type="AlphaFoldDB" id="A0A6N2K5M9"/>